<evidence type="ECO:0000256" key="4">
    <source>
        <dbReference type="ARBA" id="ARBA00023157"/>
    </source>
</evidence>
<dbReference type="Ensembl" id="ENSPSNT00000009192.1">
    <property type="protein sequence ID" value="ENSPSNP00000008113.1"/>
    <property type="gene ID" value="ENSPSNG00000006001.1"/>
</dbReference>
<keyword evidence="3" id="KW-0249">Electron transport</keyword>
<dbReference type="Gene3D" id="3.40.30.10">
    <property type="entry name" value="Glutaredoxin"/>
    <property type="match status" value="1"/>
</dbReference>
<protein>
    <recommendedName>
        <fullName evidence="6">Glutaredoxin domain-containing protein</fullName>
    </recommendedName>
</protein>
<dbReference type="GeneTree" id="ENSGT00940000167705"/>
<reference evidence="7" key="1">
    <citation type="submission" date="2019-08" db="EMBL/GenBank/DDBJ databases">
        <title>Phocoena sinus (Vaquita) genome, mPhoSin1, primary haplotype.</title>
        <authorList>
            <person name="Morin P."/>
            <person name="Mountcastle J."/>
            <person name="Fungtammasan C."/>
            <person name="Rhie A."/>
            <person name="Rojas-Bracho L."/>
            <person name="Smith C.R."/>
            <person name="Taylor B.L."/>
            <person name="Gulland F.M.D."/>
            <person name="Musser W."/>
            <person name="Houck M."/>
            <person name="Haase B."/>
            <person name="Paez S."/>
            <person name="Howe K."/>
            <person name="Torrance J."/>
            <person name="Formenti G."/>
            <person name="Phillippy A."/>
            <person name="Ryder O."/>
            <person name="Jarvis E.D."/>
            <person name="Fedrigo O."/>
        </authorList>
    </citation>
    <scope>NUCLEOTIDE SEQUENCE [LARGE SCALE GENOMIC DNA]</scope>
</reference>
<sequence length="112" mass="12630">MGNSTSSSLGNSATAPVNQTQEIISDNWVMIASKTSFSYSTMANILSHDMNVNYKVVELDMLEYRSHKRSVPRIFVNGTFIGGAINTHRLHKVGKLLPLLHQCIFYKKREEN</sequence>
<dbReference type="SUPFAM" id="SSF52833">
    <property type="entry name" value="Thioredoxin-like"/>
    <property type="match status" value="1"/>
</dbReference>
<keyword evidence="4" id="KW-1015">Disulfide bond</keyword>
<organism evidence="7 8">
    <name type="scientific">Phocoena sinus</name>
    <name type="common">Vaquita</name>
    <dbReference type="NCBI Taxonomy" id="42100"/>
    <lineage>
        <taxon>Eukaryota</taxon>
        <taxon>Metazoa</taxon>
        <taxon>Chordata</taxon>
        <taxon>Craniata</taxon>
        <taxon>Vertebrata</taxon>
        <taxon>Euteleostomi</taxon>
        <taxon>Mammalia</taxon>
        <taxon>Eutheria</taxon>
        <taxon>Laurasiatheria</taxon>
        <taxon>Artiodactyla</taxon>
        <taxon>Whippomorpha</taxon>
        <taxon>Cetacea</taxon>
        <taxon>Odontoceti</taxon>
        <taxon>Phocoenidae</taxon>
        <taxon>Phocoena</taxon>
    </lineage>
</organism>
<dbReference type="PROSITE" id="PS51354">
    <property type="entry name" value="GLUTAREDOXIN_2"/>
    <property type="match status" value="1"/>
</dbReference>
<dbReference type="Proteomes" id="UP000694554">
    <property type="component" value="Chromosome 17"/>
</dbReference>
<keyword evidence="5" id="KW-0676">Redox-active center</keyword>
<evidence type="ECO:0000256" key="2">
    <source>
        <dbReference type="ARBA" id="ARBA00022448"/>
    </source>
</evidence>
<evidence type="ECO:0000256" key="5">
    <source>
        <dbReference type="ARBA" id="ARBA00023284"/>
    </source>
</evidence>
<keyword evidence="2" id="KW-0813">Transport</keyword>
<dbReference type="PANTHER" id="PTHR46679">
    <property type="match status" value="1"/>
</dbReference>
<evidence type="ECO:0000259" key="6">
    <source>
        <dbReference type="Pfam" id="PF00462"/>
    </source>
</evidence>
<evidence type="ECO:0000256" key="3">
    <source>
        <dbReference type="ARBA" id="ARBA00022982"/>
    </source>
</evidence>
<evidence type="ECO:0000256" key="1">
    <source>
        <dbReference type="ARBA" id="ARBA00007787"/>
    </source>
</evidence>
<accession>A0A8C9E062</accession>
<dbReference type="InterPro" id="IPR036249">
    <property type="entry name" value="Thioredoxin-like_sf"/>
</dbReference>
<name>A0A8C9E062_PHOSS</name>
<dbReference type="Pfam" id="PF00462">
    <property type="entry name" value="Glutaredoxin"/>
    <property type="match status" value="1"/>
</dbReference>
<proteinExistence type="inferred from homology"/>
<reference evidence="7" key="2">
    <citation type="submission" date="2025-08" db="UniProtKB">
        <authorList>
            <consortium name="Ensembl"/>
        </authorList>
    </citation>
    <scope>IDENTIFICATION</scope>
</reference>
<dbReference type="PANTHER" id="PTHR46679:SF1">
    <property type="entry name" value="GLUTAREDOXIN-2, MITOCHONDRIAL"/>
    <property type="match status" value="1"/>
</dbReference>
<keyword evidence="8" id="KW-1185">Reference proteome</keyword>
<comment type="similarity">
    <text evidence="1">Belongs to the glutaredoxin family.</text>
</comment>
<dbReference type="GO" id="GO:0015035">
    <property type="term" value="F:protein-disulfide reductase activity"/>
    <property type="evidence" value="ECO:0007669"/>
    <property type="project" value="TreeGrafter"/>
</dbReference>
<dbReference type="InterPro" id="IPR002109">
    <property type="entry name" value="Glutaredoxin"/>
</dbReference>
<evidence type="ECO:0000313" key="8">
    <source>
        <dbReference type="Proteomes" id="UP000694554"/>
    </source>
</evidence>
<dbReference type="AlphaFoldDB" id="A0A8C9E062"/>
<dbReference type="GO" id="GO:0005739">
    <property type="term" value="C:mitochondrion"/>
    <property type="evidence" value="ECO:0007669"/>
    <property type="project" value="TreeGrafter"/>
</dbReference>
<evidence type="ECO:0000313" key="7">
    <source>
        <dbReference type="Ensembl" id="ENSPSNP00000008113.1"/>
    </source>
</evidence>
<reference evidence="7" key="3">
    <citation type="submission" date="2025-09" db="UniProtKB">
        <authorList>
            <consortium name="Ensembl"/>
        </authorList>
    </citation>
    <scope>IDENTIFICATION</scope>
</reference>
<feature type="domain" description="Glutaredoxin" evidence="6">
    <location>
        <begin position="29"/>
        <end position="81"/>
    </location>
</feature>